<dbReference type="AlphaFoldDB" id="A0A8J2ZKN0"/>
<dbReference type="EMBL" id="BMJV01000005">
    <property type="protein sequence ID" value="GGG76183.1"/>
    <property type="molecule type" value="Genomic_DNA"/>
</dbReference>
<organism evidence="3 4">
    <name type="scientific">Salipiger pallidus</name>
    <dbReference type="NCBI Taxonomy" id="1775170"/>
    <lineage>
        <taxon>Bacteria</taxon>
        <taxon>Pseudomonadati</taxon>
        <taxon>Pseudomonadota</taxon>
        <taxon>Alphaproteobacteria</taxon>
        <taxon>Rhodobacterales</taxon>
        <taxon>Roseobacteraceae</taxon>
        <taxon>Salipiger</taxon>
    </lineage>
</organism>
<dbReference type="RefSeq" id="WP_188790664.1">
    <property type="nucleotide sequence ID" value="NZ_BMJV01000005.1"/>
</dbReference>
<reference evidence="3" key="1">
    <citation type="journal article" date="2014" name="Int. J. Syst. Evol. Microbiol.">
        <title>Complete genome sequence of Corynebacterium casei LMG S-19264T (=DSM 44701T), isolated from a smear-ripened cheese.</title>
        <authorList>
            <consortium name="US DOE Joint Genome Institute (JGI-PGF)"/>
            <person name="Walter F."/>
            <person name="Albersmeier A."/>
            <person name="Kalinowski J."/>
            <person name="Ruckert C."/>
        </authorList>
    </citation>
    <scope>NUCLEOTIDE SEQUENCE</scope>
    <source>
        <strain evidence="3">CGMCC 1.15762</strain>
    </source>
</reference>
<comment type="caution">
    <text evidence="3">The sequence shown here is derived from an EMBL/GenBank/DDBJ whole genome shotgun (WGS) entry which is preliminary data.</text>
</comment>
<name>A0A8J2ZKN0_9RHOB</name>
<feature type="coiled-coil region" evidence="2">
    <location>
        <begin position="174"/>
        <end position="231"/>
    </location>
</feature>
<evidence type="ECO:0000256" key="2">
    <source>
        <dbReference type="SAM" id="Coils"/>
    </source>
</evidence>
<proteinExistence type="predicted"/>
<dbReference type="GO" id="GO:0030313">
    <property type="term" value="C:cell envelope"/>
    <property type="evidence" value="ECO:0007669"/>
    <property type="project" value="UniProtKB-SubCell"/>
</dbReference>
<dbReference type="Proteomes" id="UP000617145">
    <property type="component" value="Unassembled WGS sequence"/>
</dbReference>
<dbReference type="PANTHER" id="PTHR30386">
    <property type="entry name" value="MEMBRANE FUSION SUBUNIT OF EMRAB-TOLC MULTIDRUG EFFLUX PUMP"/>
    <property type="match status" value="1"/>
</dbReference>
<feature type="coiled-coil region" evidence="2">
    <location>
        <begin position="79"/>
        <end position="142"/>
    </location>
</feature>
<evidence type="ECO:0000313" key="4">
    <source>
        <dbReference type="Proteomes" id="UP000617145"/>
    </source>
</evidence>
<dbReference type="PANTHER" id="PTHR30386:SF19">
    <property type="entry name" value="MULTIDRUG EXPORT PROTEIN EMRA-RELATED"/>
    <property type="match status" value="1"/>
</dbReference>
<protein>
    <submittedName>
        <fullName evidence="3">Curli assembly protein CsgC</fullName>
    </submittedName>
</protein>
<sequence>MKLLRLFLSVALILVALWVIVAEQMTGASANAVVNAPLVNVRASTAGTLTLADRPFGAYVQRGETLGSINDEVVDSVRLNDLRMEQSFAEAELSRLEAELASTRAVRERLVERTNTFQARRLDELRTRLEHARTRLAILEEGDFPDETDQRLIDLVGETPDILPQEPGVAPLLLDHARERVELLEIALAAAESGVFLGDGYNDSPNAGQRANELETVIAGLEGAVEEARSRLEAVHTRASREGLRVNTLSGGEIVSPVSGTYWELIEADGVTVQRGDPLLRIVDCGSSFVTLSTTERVFNSLQIGDSASFRLTGRERVMEATVARLAGTGAARLYQNMAVAPSQRHLERYDVALLVPELTADPERGCAIGRTGRAFFDSRPLDWLRGLFD</sequence>
<dbReference type="InterPro" id="IPR050739">
    <property type="entry name" value="MFP"/>
</dbReference>
<gene>
    <name evidence="3" type="primary">rcdB</name>
    <name evidence="3" type="ORF">GCM10011415_26070</name>
</gene>
<evidence type="ECO:0000256" key="1">
    <source>
        <dbReference type="ARBA" id="ARBA00004196"/>
    </source>
</evidence>
<reference evidence="3" key="2">
    <citation type="submission" date="2020-09" db="EMBL/GenBank/DDBJ databases">
        <authorList>
            <person name="Sun Q."/>
            <person name="Zhou Y."/>
        </authorList>
    </citation>
    <scope>NUCLEOTIDE SEQUENCE</scope>
    <source>
        <strain evidence="3">CGMCC 1.15762</strain>
    </source>
</reference>
<accession>A0A8J2ZKN0</accession>
<comment type="subcellular location">
    <subcellularLocation>
        <location evidence="1">Cell envelope</location>
    </subcellularLocation>
</comment>
<keyword evidence="2" id="KW-0175">Coiled coil</keyword>
<keyword evidence="4" id="KW-1185">Reference proteome</keyword>
<evidence type="ECO:0000313" key="3">
    <source>
        <dbReference type="EMBL" id="GGG76183.1"/>
    </source>
</evidence>